<dbReference type="EMBL" id="JAEDAQ010000023">
    <property type="protein sequence ID" value="MBH9581920.1"/>
    <property type="molecule type" value="Genomic_DNA"/>
</dbReference>
<evidence type="ECO:0000259" key="3">
    <source>
        <dbReference type="PROSITE" id="PS51737"/>
    </source>
</evidence>
<dbReference type="Proteomes" id="UP000597038">
    <property type="component" value="Unassembled WGS sequence"/>
</dbReference>
<dbReference type="InterPro" id="IPR050639">
    <property type="entry name" value="SSR_resolvase"/>
</dbReference>
<keyword evidence="1" id="KW-0175">Coiled coil</keyword>
<dbReference type="PANTHER" id="PTHR30461:SF23">
    <property type="entry name" value="DNA RECOMBINASE-RELATED"/>
    <property type="match status" value="1"/>
</dbReference>
<dbReference type="SUPFAM" id="SSF53041">
    <property type="entry name" value="Resolvase-like"/>
    <property type="match status" value="1"/>
</dbReference>
<proteinExistence type="predicted"/>
<dbReference type="Gene3D" id="3.40.50.1390">
    <property type="entry name" value="Resolvase, N-terminal catalytic domain"/>
    <property type="match status" value="1"/>
</dbReference>
<dbReference type="PANTHER" id="PTHR30461">
    <property type="entry name" value="DNA-INVERTASE FROM LAMBDOID PROPHAGE"/>
    <property type="match status" value="1"/>
</dbReference>
<dbReference type="Gene3D" id="3.90.1750.20">
    <property type="entry name" value="Putative Large Serine Recombinase, Chain B, Domain 2"/>
    <property type="match status" value="1"/>
</dbReference>
<protein>
    <submittedName>
        <fullName evidence="4">Recombinase family protein</fullName>
    </submittedName>
</protein>
<evidence type="ECO:0000313" key="4">
    <source>
        <dbReference type="EMBL" id="MBH9581920.1"/>
    </source>
</evidence>
<name>A0ABS0QRM4_9STAP</name>
<dbReference type="RefSeq" id="WP_198092967.1">
    <property type="nucleotide sequence ID" value="NZ_JAEDAQ010000023.1"/>
</dbReference>
<dbReference type="PROSITE" id="PS51736">
    <property type="entry name" value="RECOMBINASES_3"/>
    <property type="match status" value="1"/>
</dbReference>
<organism evidence="4 5">
    <name type="scientific">Staphylococcus felis</name>
    <dbReference type="NCBI Taxonomy" id="46127"/>
    <lineage>
        <taxon>Bacteria</taxon>
        <taxon>Bacillati</taxon>
        <taxon>Bacillota</taxon>
        <taxon>Bacilli</taxon>
        <taxon>Bacillales</taxon>
        <taxon>Staphylococcaceae</taxon>
        <taxon>Staphylococcus</taxon>
    </lineage>
</organism>
<evidence type="ECO:0000259" key="2">
    <source>
        <dbReference type="PROSITE" id="PS51736"/>
    </source>
</evidence>
<feature type="domain" description="Recombinase" evidence="3">
    <location>
        <begin position="154"/>
        <end position="258"/>
    </location>
</feature>
<feature type="domain" description="Resolvase/invertase-type recombinase catalytic" evidence="2">
    <location>
        <begin position="2"/>
        <end position="147"/>
    </location>
</feature>
<dbReference type="Pfam" id="PF00239">
    <property type="entry name" value="Resolvase"/>
    <property type="match status" value="1"/>
</dbReference>
<dbReference type="CDD" id="cd03768">
    <property type="entry name" value="SR_ResInv"/>
    <property type="match status" value="1"/>
</dbReference>
<dbReference type="Pfam" id="PF07508">
    <property type="entry name" value="Recombinase"/>
    <property type="match status" value="1"/>
</dbReference>
<reference evidence="4 5" key="1">
    <citation type="submission" date="2020-12" db="EMBL/GenBank/DDBJ databases">
        <title>Genomic analysis of Staphylococcus felis from a cat with skin infection.</title>
        <authorList>
            <person name="Aslantas O."/>
            <person name="Keskin O."/>
            <person name="Buyukaltay K."/>
            <person name="Gullu Yucetepe A."/>
        </authorList>
    </citation>
    <scope>NUCLEOTIDE SEQUENCE [LARGE SCALE GENOMIC DNA]</scope>
    <source>
        <strain evidence="4 5">HARRANVET</strain>
    </source>
</reference>
<dbReference type="InterPro" id="IPR036162">
    <property type="entry name" value="Resolvase-like_N_sf"/>
</dbReference>
<dbReference type="PROSITE" id="PS51737">
    <property type="entry name" value="RECOMBINASE_DNA_BIND"/>
    <property type="match status" value="1"/>
</dbReference>
<comment type="caution">
    <text evidence="4">The sequence shown here is derived from an EMBL/GenBank/DDBJ whole genome shotgun (WGS) entry which is preliminary data.</text>
</comment>
<dbReference type="InterPro" id="IPR011109">
    <property type="entry name" value="DNA_bind_recombinase_dom"/>
</dbReference>
<dbReference type="SMART" id="SM00857">
    <property type="entry name" value="Resolvase"/>
    <property type="match status" value="1"/>
</dbReference>
<keyword evidence="5" id="KW-1185">Reference proteome</keyword>
<gene>
    <name evidence="4" type="ORF">I9026_11110</name>
</gene>
<dbReference type="InterPro" id="IPR006119">
    <property type="entry name" value="Resolv_N"/>
</dbReference>
<sequence>MKVAIYTRVSTHEQSLHGFSIEEQERKLKQFCEFNDWNIYKVYTDAGYSGAKRDRPALNQLIQDIDKFGLVLVYKLDRLTRSVRDLLDILEVLENNNVSFRSATEVYDTSTAMGRLFVTLVGAMAEWERTTIQERTFMGRRAAAQKGLVKTTPPFFYDRVDDKLVPNEYSKVLRFAVDEIKKGTSIREITRKLNNSNYNPPTGKQWHRSVLRDALNSPVSRGHYYFSDVFVENTHEPIITDEEYEEIKERISERTNSAVIKHISVFRGKLICPVCNSRLTLNTNKHVTQKRGTWYSKFYYCDKCKYDKSVESFNVSEEEVLKQFYDYISNFDLTNYEVERNEEKEPGIEIDIDKINEERKRYHILFAKGLMREDELTPLIKELDDIVEVYNKQSKEKQNKVYDYDQIKNFKYSLIEGWERMSLELKAEFIKRAIKRIEIEYIKGIRGKKPNSLKILDVEFY</sequence>
<accession>A0ABS0QRM4</accession>
<evidence type="ECO:0000256" key="1">
    <source>
        <dbReference type="SAM" id="Coils"/>
    </source>
</evidence>
<evidence type="ECO:0000313" key="5">
    <source>
        <dbReference type="Proteomes" id="UP000597038"/>
    </source>
</evidence>
<dbReference type="InterPro" id="IPR038109">
    <property type="entry name" value="DNA_bind_recomb_sf"/>
</dbReference>
<feature type="coiled-coil region" evidence="1">
    <location>
        <begin position="380"/>
        <end position="440"/>
    </location>
</feature>